<reference evidence="11 12" key="1">
    <citation type="submission" date="2020-07" db="EMBL/GenBank/DDBJ databases">
        <title>MOT database genomes.</title>
        <authorList>
            <person name="Joseph S."/>
            <person name="Aduse-Opoku J."/>
            <person name="Hashim A."/>
            <person name="Wade W."/>
            <person name="Curtis M."/>
        </authorList>
    </citation>
    <scope>NUCLEOTIDE SEQUENCE [LARGE SCALE GENOMIC DNA]</scope>
    <source>
        <strain evidence="11 12">WMus004</strain>
    </source>
</reference>
<feature type="transmembrane region" description="Helical" evidence="8">
    <location>
        <begin position="368"/>
        <end position="398"/>
    </location>
</feature>
<feature type="region of interest" description="Disordered" evidence="7">
    <location>
        <begin position="76"/>
        <end position="117"/>
    </location>
</feature>
<evidence type="ECO:0000313" key="12">
    <source>
        <dbReference type="Proteomes" id="UP000572528"/>
    </source>
</evidence>
<accession>A0A853EKI7</accession>
<keyword evidence="4 8" id="KW-1133">Transmembrane helix</keyword>
<dbReference type="Pfam" id="PF02687">
    <property type="entry name" value="FtsX"/>
    <property type="match status" value="1"/>
</dbReference>
<feature type="transmembrane region" description="Helical" evidence="8">
    <location>
        <begin position="22"/>
        <end position="43"/>
    </location>
</feature>
<dbReference type="AlphaFoldDB" id="A0A853EKI7"/>
<evidence type="ECO:0000256" key="2">
    <source>
        <dbReference type="ARBA" id="ARBA00022475"/>
    </source>
</evidence>
<dbReference type="RefSeq" id="WP_179900944.1">
    <property type="nucleotide sequence ID" value="NZ_JACBXV010000130.1"/>
</dbReference>
<organism evidence="11 12">
    <name type="scientific">Actinomyces bowdenii</name>
    <dbReference type="NCBI Taxonomy" id="131109"/>
    <lineage>
        <taxon>Bacteria</taxon>
        <taxon>Bacillati</taxon>
        <taxon>Actinomycetota</taxon>
        <taxon>Actinomycetes</taxon>
        <taxon>Actinomycetales</taxon>
        <taxon>Actinomycetaceae</taxon>
        <taxon>Actinomyces</taxon>
    </lineage>
</organism>
<keyword evidence="5 8" id="KW-0472">Membrane</keyword>
<evidence type="ECO:0000256" key="8">
    <source>
        <dbReference type="SAM" id="Phobius"/>
    </source>
</evidence>
<evidence type="ECO:0000256" key="5">
    <source>
        <dbReference type="ARBA" id="ARBA00023136"/>
    </source>
</evidence>
<feature type="transmembrane region" description="Helical" evidence="8">
    <location>
        <begin position="327"/>
        <end position="348"/>
    </location>
</feature>
<dbReference type="InterPro" id="IPR025857">
    <property type="entry name" value="MacB_PCD"/>
</dbReference>
<evidence type="ECO:0000256" key="1">
    <source>
        <dbReference type="ARBA" id="ARBA00004651"/>
    </source>
</evidence>
<keyword evidence="2" id="KW-1003">Cell membrane</keyword>
<name>A0A853EKI7_9ACTO</name>
<protein>
    <submittedName>
        <fullName evidence="11">ABC transporter permease</fullName>
    </submittedName>
</protein>
<dbReference type="InterPro" id="IPR050250">
    <property type="entry name" value="Macrolide_Exporter_MacB"/>
</dbReference>
<evidence type="ECO:0000259" key="10">
    <source>
        <dbReference type="Pfam" id="PF12704"/>
    </source>
</evidence>
<dbReference type="GO" id="GO:0005886">
    <property type="term" value="C:plasma membrane"/>
    <property type="evidence" value="ECO:0007669"/>
    <property type="project" value="UniProtKB-SubCell"/>
</dbReference>
<feature type="domain" description="MacB-like periplasmic core" evidence="10">
    <location>
        <begin position="23"/>
        <end position="242"/>
    </location>
</feature>
<gene>
    <name evidence="11" type="ORF">HZZ05_09145</name>
</gene>
<evidence type="ECO:0000256" key="4">
    <source>
        <dbReference type="ARBA" id="ARBA00022989"/>
    </source>
</evidence>
<evidence type="ECO:0000256" key="7">
    <source>
        <dbReference type="SAM" id="MobiDB-lite"/>
    </source>
</evidence>
<dbReference type="Proteomes" id="UP000572528">
    <property type="component" value="Unassembled WGS sequence"/>
</dbReference>
<keyword evidence="3 8" id="KW-0812">Transmembrane</keyword>
<evidence type="ECO:0000313" key="11">
    <source>
        <dbReference type="EMBL" id="NYS69674.1"/>
    </source>
</evidence>
<proteinExistence type="inferred from homology"/>
<feature type="transmembrane region" description="Helical" evidence="8">
    <location>
        <begin position="418"/>
        <end position="442"/>
    </location>
</feature>
<dbReference type="Pfam" id="PF12704">
    <property type="entry name" value="MacB_PCD"/>
    <property type="match status" value="1"/>
</dbReference>
<dbReference type="PANTHER" id="PTHR30572:SF4">
    <property type="entry name" value="ABC TRANSPORTER PERMEASE YTRF"/>
    <property type="match status" value="1"/>
</dbReference>
<comment type="similarity">
    <text evidence="6">Belongs to the ABC-4 integral membrane protein family.</text>
</comment>
<evidence type="ECO:0000256" key="6">
    <source>
        <dbReference type="ARBA" id="ARBA00038076"/>
    </source>
</evidence>
<sequence>MSEIIGALVEAWGQVRVGKLRVLLSLVGVAAAVASMTFVIAFGEISVYTIQEYLARFSGEPGTVSLTVSPTKADEEIGAPADAGGADGTGGSGGADGGRGSALQAGPGGAAGGDPVTANRQTEKISAAMDTFVDRYQVTYAATTYQIPLRLAFPDGPAKVDTTAVSGQYEQIHRSYADQGRWLNQDDADDLSPSLVVSPSVLQRLGIERMDGPVTVESYLPTRATFTIVGVLPAEPQQYDATGNPVPEPLTAFVLRDSLEPLLPKDFTRPSPTLELWVGKSGDAEMRALVRNDFNAQFGAGSAQVRSNLEGQGGVDSSSTFTRVVTISGLFVMILGALSLVNISLVTVRQRINEIGVRRSFGATSQRIFFSIMLESVVATVLAGIVGIAIAVVGIQVVPLAPLLGIEPHVRPPFPMTAALIGLLSATGVGALAGIIPAIVAVRIRPIDAIRY</sequence>
<comment type="subcellular location">
    <subcellularLocation>
        <location evidence="1">Cell membrane</location>
        <topology evidence="1">Multi-pass membrane protein</topology>
    </subcellularLocation>
</comment>
<evidence type="ECO:0000259" key="9">
    <source>
        <dbReference type="Pfam" id="PF02687"/>
    </source>
</evidence>
<dbReference type="PANTHER" id="PTHR30572">
    <property type="entry name" value="MEMBRANE COMPONENT OF TRANSPORTER-RELATED"/>
    <property type="match status" value="1"/>
</dbReference>
<feature type="compositionally biased region" description="Gly residues" evidence="7">
    <location>
        <begin position="85"/>
        <end position="112"/>
    </location>
</feature>
<comment type="caution">
    <text evidence="11">The sequence shown here is derived from an EMBL/GenBank/DDBJ whole genome shotgun (WGS) entry which is preliminary data.</text>
</comment>
<dbReference type="InterPro" id="IPR003838">
    <property type="entry name" value="ABC3_permease_C"/>
</dbReference>
<evidence type="ECO:0000256" key="3">
    <source>
        <dbReference type="ARBA" id="ARBA00022692"/>
    </source>
</evidence>
<dbReference type="GO" id="GO:0022857">
    <property type="term" value="F:transmembrane transporter activity"/>
    <property type="evidence" value="ECO:0007669"/>
    <property type="project" value="TreeGrafter"/>
</dbReference>
<dbReference type="EMBL" id="JACBXV010000130">
    <property type="protein sequence ID" value="NYS69674.1"/>
    <property type="molecule type" value="Genomic_DNA"/>
</dbReference>
<feature type="domain" description="ABC3 transporter permease C-terminal" evidence="9">
    <location>
        <begin position="328"/>
        <end position="444"/>
    </location>
</feature>